<accession>A0A7W6F7V3</accession>
<dbReference type="SMART" id="SM00283">
    <property type="entry name" value="MA"/>
    <property type="match status" value="1"/>
</dbReference>
<reference evidence="8" key="4">
    <citation type="submission" date="2023-01" db="EMBL/GenBank/DDBJ databases">
        <title>Draft genome sequence of Methylobacterium brachythecii strain NBRC 107710.</title>
        <authorList>
            <person name="Sun Q."/>
            <person name="Mori K."/>
        </authorList>
    </citation>
    <scope>NUCLEOTIDE SEQUENCE</scope>
    <source>
        <strain evidence="8">NBRC 107710</strain>
    </source>
</reference>
<dbReference type="GO" id="GO:0016020">
    <property type="term" value="C:membrane"/>
    <property type="evidence" value="ECO:0007669"/>
    <property type="project" value="InterPro"/>
</dbReference>
<dbReference type="SMART" id="SM00304">
    <property type="entry name" value="HAMP"/>
    <property type="match status" value="1"/>
</dbReference>
<dbReference type="InterPro" id="IPR004089">
    <property type="entry name" value="MCPsignal_dom"/>
</dbReference>
<evidence type="ECO:0000259" key="7">
    <source>
        <dbReference type="PROSITE" id="PS50885"/>
    </source>
</evidence>
<evidence type="ECO:0000256" key="1">
    <source>
        <dbReference type="ARBA" id="ARBA00023224"/>
    </source>
</evidence>
<keyword evidence="4" id="KW-0175">Coiled coil</keyword>
<dbReference type="Pfam" id="PF17201">
    <property type="entry name" value="Cache_3-Cache_2"/>
    <property type="match status" value="1"/>
</dbReference>
<evidence type="ECO:0000313" key="11">
    <source>
        <dbReference type="Proteomes" id="UP001156881"/>
    </source>
</evidence>
<organism evidence="9 10">
    <name type="scientific">Methylobacterium brachythecii</name>
    <dbReference type="NCBI Taxonomy" id="1176177"/>
    <lineage>
        <taxon>Bacteria</taxon>
        <taxon>Pseudomonadati</taxon>
        <taxon>Pseudomonadota</taxon>
        <taxon>Alphaproteobacteria</taxon>
        <taxon>Hyphomicrobiales</taxon>
        <taxon>Methylobacteriaceae</taxon>
        <taxon>Methylobacterium</taxon>
    </lineage>
</organism>
<keyword evidence="5" id="KW-1133">Transmembrane helix</keyword>
<feature type="coiled-coil region" evidence="4">
    <location>
        <begin position="354"/>
        <end position="388"/>
    </location>
</feature>
<evidence type="ECO:0000256" key="3">
    <source>
        <dbReference type="PROSITE-ProRule" id="PRU00284"/>
    </source>
</evidence>
<evidence type="ECO:0000313" key="9">
    <source>
        <dbReference type="EMBL" id="MBB3903783.1"/>
    </source>
</evidence>
<keyword evidence="5" id="KW-0472">Membrane</keyword>
<sequence length="566" mass="59536">MLRLTSLTSKVIVLAAVAIAITSGALWFGASYEMQSHLESKQSEEGEHNIGALARVFADIVPGTTLRLDGSRVLQTVTPDLSNLSDLSIVDRTAAYVGGNATVFAYEPTRDAFVRKITNVKKENGERAVGTALAADHPAQAILRKGQTYSGPADLFGRRFYTVYQPTLDLAGKVNGILYVGIPIERYDAMHRETMVAMGWVAAGVALVAMLIIGWVAARLFRPLGDIAERTTQLTAGDLDSPIRHRDRADEIGAVARALDGLLHTSRHARVMEIDQKTASEADGLRRAQIESEIERFRGEVGAAIAAFRARTDELRQRSHTMSGLSSEAQSGADSASVGFDQSSGHVQAVAAAAEELSASISEIAARVEDAKREVEGAVDEAGATNDEVVKLASFTQRIGDVVGLIRSIAEQTNLLALNATIEAARAGEAGRGFAVVAAEVKTLATQTAKATDEIAEQIATVQSSTGSAVEAIGRMSRRMVAINATTAEISQAVSAQGAATSEISESAAQSAMTAASISGALGIVREAAHRTSEMSATVQSAASSVEEVASGLESEIERFLEAVAA</sequence>
<dbReference type="Gene3D" id="1.10.287.950">
    <property type="entry name" value="Methyl-accepting chemotaxis protein"/>
    <property type="match status" value="1"/>
</dbReference>
<dbReference type="InterPro" id="IPR029151">
    <property type="entry name" value="Sensor-like_sf"/>
</dbReference>
<evidence type="ECO:0000313" key="10">
    <source>
        <dbReference type="Proteomes" id="UP000517759"/>
    </source>
</evidence>
<dbReference type="Pfam" id="PF00015">
    <property type="entry name" value="MCPsignal"/>
    <property type="match status" value="1"/>
</dbReference>
<dbReference type="CDD" id="cd06225">
    <property type="entry name" value="HAMP"/>
    <property type="match status" value="1"/>
</dbReference>
<reference evidence="8" key="1">
    <citation type="journal article" date="2014" name="Int. J. Syst. Evol. Microbiol.">
        <title>Complete genome of a new Firmicutes species belonging to the dominant human colonic microbiota ('Ruminococcus bicirculans') reveals two chromosomes and a selective capacity to utilize plant glucans.</title>
        <authorList>
            <consortium name="NISC Comparative Sequencing Program"/>
            <person name="Wegmann U."/>
            <person name="Louis P."/>
            <person name="Goesmann A."/>
            <person name="Henrissat B."/>
            <person name="Duncan S.H."/>
            <person name="Flint H.J."/>
        </authorList>
    </citation>
    <scope>NUCLEOTIDE SEQUENCE</scope>
    <source>
        <strain evidence="8">NBRC 107710</strain>
    </source>
</reference>
<dbReference type="AlphaFoldDB" id="A0A7W6F7V3"/>
<evidence type="ECO:0000256" key="4">
    <source>
        <dbReference type="SAM" id="Coils"/>
    </source>
</evidence>
<dbReference type="GO" id="GO:0007165">
    <property type="term" value="P:signal transduction"/>
    <property type="evidence" value="ECO:0007669"/>
    <property type="project" value="UniProtKB-KW"/>
</dbReference>
<dbReference type="Gene3D" id="6.10.340.10">
    <property type="match status" value="1"/>
</dbReference>
<dbReference type="Pfam" id="PF00672">
    <property type="entry name" value="HAMP"/>
    <property type="match status" value="1"/>
</dbReference>
<dbReference type="EMBL" id="BSPG01000015">
    <property type="protein sequence ID" value="GLS44845.1"/>
    <property type="molecule type" value="Genomic_DNA"/>
</dbReference>
<feature type="transmembrane region" description="Helical" evidence="5">
    <location>
        <begin position="196"/>
        <end position="218"/>
    </location>
</feature>
<evidence type="ECO:0000259" key="6">
    <source>
        <dbReference type="PROSITE" id="PS50111"/>
    </source>
</evidence>
<dbReference type="PROSITE" id="PS50111">
    <property type="entry name" value="CHEMOTAXIS_TRANSDUC_2"/>
    <property type="match status" value="1"/>
</dbReference>
<comment type="caution">
    <text evidence="9">The sequence shown here is derived from an EMBL/GenBank/DDBJ whole genome shotgun (WGS) entry which is preliminary data.</text>
</comment>
<dbReference type="InterPro" id="IPR033462">
    <property type="entry name" value="Cache_3-Cache_2"/>
</dbReference>
<dbReference type="Proteomes" id="UP000517759">
    <property type="component" value="Unassembled WGS sequence"/>
</dbReference>
<gene>
    <name evidence="8" type="ORF">GCM10007884_28340</name>
    <name evidence="9" type="ORF">GGR33_003297</name>
</gene>
<dbReference type="InterPro" id="IPR003660">
    <property type="entry name" value="HAMP_dom"/>
</dbReference>
<protein>
    <submittedName>
        <fullName evidence="9">Methyl-accepting chemotaxis protein</fullName>
    </submittedName>
</protein>
<dbReference type="PANTHER" id="PTHR32089:SF112">
    <property type="entry name" value="LYSOZYME-LIKE PROTEIN-RELATED"/>
    <property type="match status" value="1"/>
</dbReference>
<dbReference type="PROSITE" id="PS50885">
    <property type="entry name" value="HAMP"/>
    <property type="match status" value="1"/>
</dbReference>
<keyword evidence="1 3" id="KW-0807">Transducer</keyword>
<dbReference type="EMBL" id="JACIDN010000006">
    <property type="protein sequence ID" value="MBB3903783.1"/>
    <property type="molecule type" value="Genomic_DNA"/>
</dbReference>
<dbReference type="PANTHER" id="PTHR32089">
    <property type="entry name" value="METHYL-ACCEPTING CHEMOTAXIS PROTEIN MCPB"/>
    <property type="match status" value="1"/>
</dbReference>
<dbReference type="Proteomes" id="UP001156881">
    <property type="component" value="Unassembled WGS sequence"/>
</dbReference>
<evidence type="ECO:0000313" key="8">
    <source>
        <dbReference type="EMBL" id="GLS44845.1"/>
    </source>
</evidence>
<evidence type="ECO:0000256" key="2">
    <source>
        <dbReference type="ARBA" id="ARBA00029447"/>
    </source>
</evidence>
<feature type="domain" description="Methyl-accepting transducer" evidence="6">
    <location>
        <begin position="304"/>
        <end position="550"/>
    </location>
</feature>
<feature type="domain" description="HAMP" evidence="7">
    <location>
        <begin position="218"/>
        <end position="271"/>
    </location>
</feature>
<reference evidence="9 10" key="3">
    <citation type="submission" date="2020-08" db="EMBL/GenBank/DDBJ databases">
        <title>Genomic Encyclopedia of Type Strains, Phase IV (KMG-IV): sequencing the most valuable type-strain genomes for metagenomic binning, comparative biology and taxonomic classification.</title>
        <authorList>
            <person name="Goeker M."/>
        </authorList>
    </citation>
    <scope>NUCLEOTIDE SEQUENCE [LARGE SCALE GENOMIC DNA]</scope>
    <source>
        <strain evidence="9 10">DSM 24105</strain>
    </source>
</reference>
<keyword evidence="11" id="KW-1185">Reference proteome</keyword>
<feature type="transmembrane region" description="Helical" evidence="5">
    <location>
        <begin position="12"/>
        <end position="32"/>
    </location>
</feature>
<name>A0A7W6F7V3_9HYPH</name>
<evidence type="ECO:0000256" key="5">
    <source>
        <dbReference type="SAM" id="Phobius"/>
    </source>
</evidence>
<dbReference type="SUPFAM" id="SSF103190">
    <property type="entry name" value="Sensory domain-like"/>
    <property type="match status" value="1"/>
</dbReference>
<reference evidence="11" key="2">
    <citation type="journal article" date="2019" name="Int. J. Syst. Evol. Microbiol.">
        <title>The Global Catalogue of Microorganisms (GCM) 10K type strain sequencing project: providing services to taxonomists for standard genome sequencing and annotation.</title>
        <authorList>
            <consortium name="The Broad Institute Genomics Platform"/>
            <consortium name="The Broad Institute Genome Sequencing Center for Infectious Disease"/>
            <person name="Wu L."/>
            <person name="Ma J."/>
        </authorList>
    </citation>
    <scope>NUCLEOTIDE SEQUENCE [LARGE SCALE GENOMIC DNA]</scope>
    <source>
        <strain evidence="11">NBRC 107710</strain>
    </source>
</reference>
<comment type="similarity">
    <text evidence="2">Belongs to the methyl-accepting chemotaxis (MCP) protein family.</text>
</comment>
<dbReference type="RefSeq" id="WP_183507057.1">
    <property type="nucleotide sequence ID" value="NZ_BSPG01000015.1"/>
</dbReference>
<keyword evidence="5" id="KW-0812">Transmembrane</keyword>
<proteinExistence type="inferred from homology"/>
<dbReference type="SUPFAM" id="SSF58104">
    <property type="entry name" value="Methyl-accepting chemotaxis protein (MCP) signaling domain"/>
    <property type="match status" value="1"/>
</dbReference>